<reference evidence="1" key="1">
    <citation type="journal article" date="2022" name="bioRxiv">
        <title>Genomics of Preaxostyla Flagellates Illuminates Evolutionary Transitions and the Path Towards Mitochondrial Loss.</title>
        <authorList>
            <person name="Novak L.V.F."/>
            <person name="Treitli S.C."/>
            <person name="Pyrih J."/>
            <person name="Halakuc P."/>
            <person name="Pipaliya S.V."/>
            <person name="Vacek V."/>
            <person name="Brzon O."/>
            <person name="Soukal P."/>
            <person name="Eme L."/>
            <person name="Dacks J.B."/>
            <person name="Karnkowska A."/>
            <person name="Elias M."/>
            <person name="Hampl V."/>
        </authorList>
    </citation>
    <scope>NUCLEOTIDE SEQUENCE</scope>
    <source>
        <strain evidence="1">RCP-MX</strain>
    </source>
</reference>
<name>A0ABQ8UWX1_9EUKA</name>
<gene>
    <name evidence="1" type="ORF">PAPYR_608</name>
</gene>
<accession>A0ABQ8UWX1</accession>
<dbReference type="Proteomes" id="UP001141327">
    <property type="component" value="Unassembled WGS sequence"/>
</dbReference>
<evidence type="ECO:0000313" key="1">
    <source>
        <dbReference type="EMBL" id="KAJ4462616.1"/>
    </source>
</evidence>
<dbReference type="SUPFAM" id="SSF52047">
    <property type="entry name" value="RNI-like"/>
    <property type="match status" value="1"/>
</dbReference>
<keyword evidence="2" id="KW-1185">Reference proteome</keyword>
<proteinExistence type="predicted"/>
<dbReference type="InterPro" id="IPR032675">
    <property type="entry name" value="LRR_dom_sf"/>
</dbReference>
<organism evidence="1 2">
    <name type="scientific">Paratrimastix pyriformis</name>
    <dbReference type="NCBI Taxonomy" id="342808"/>
    <lineage>
        <taxon>Eukaryota</taxon>
        <taxon>Metamonada</taxon>
        <taxon>Preaxostyla</taxon>
        <taxon>Paratrimastigidae</taxon>
        <taxon>Paratrimastix</taxon>
    </lineage>
</organism>
<dbReference type="EMBL" id="JAPMOS010000002">
    <property type="protein sequence ID" value="KAJ4462616.1"/>
    <property type="molecule type" value="Genomic_DNA"/>
</dbReference>
<evidence type="ECO:0000313" key="2">
    <source>
        <dbReference type="Proteomes" id="UP001141327"/>
    </source>
</evidence>
<sequence length="688" mass="74922">MLQKRKLRVDASSKTPVALGDLFAILPHDLLPGIVAASDRPLITYVQLLGISHGIRGIFRGTPHDLSFDLDEPLTADVLAALIGPCKGLVKLSFRSVDIDGSDNPDLATYGCGCTEAACAGWVDEAFAGHDRLAVLEHLPTFYEPVIERILHHLPGLVELRLGAENYISAALLATLARSCPRLQSLRGECSDTYDDLDLKALAPLDDFRTLRAQWIFDERGLSASSNLMEIGRLDLSVFETVALKPLASHLTRVSMARIAEWDPANLPGAWLSQLERLALDGIPFSPRMAELDANRGTLQRLKLELHELTAADLVTLYASLDAMPQLTHLELTGEVPPGTDISTILPTGIYNRLEHLTLGPRGAVLPSGPPLRIVSGRLRRLDLQMLGRLSGLTVDCPALVELRLFEVSTLTLKCPRLRMLQNPPCNWFSALMPDLESVSTQAWDPFWLPDLLAMSTRLRSLPQVRLTRPDLLGLLWAGAASLVDLTLELDLAHMPNPLVLRLPGRLETLRLFLINAGAPLDSQVEAPGLRQLTVSSSGLLRLRLGCPALVAFSARCQGASLELDDQTRLRRLAVKGHCETTSLLDVLTRQGAHLHHVLLDAPEAPSDWPQLAAALSGLPRLANLQLNISNAPPPALQLACPQLRILKLDGADGDQKMVLTSPLLEWTDGCFGHVQLAEPAPNLSHGL</sequence>
<protein>
    <recommendedName>
        <fullName evidence="3">Leucine-rich repeat domain-containing protein</fullName>
    </recommendedName>
</protein>
<evidence type="ECO:0008006" key="3">
    <source>
        <dbReference type="Google" id="ProtNLM"/>
    </source>
</evidence>
<dbReference type="Gene3D" id="3.80.10.10">
    <property type="entry name" value="Ribonuclease Inhibitor"/>
    <property type="match status" value="2"/>
</dbReference>
<comment type="caution">
    <text evidence="1">The sequence shown here is derived from an EMBL/GenBank/DDBJ whole genome shotgun (WGS) entry which is preliminary data.</text>
</comment>